<dbReference type="PANTHER" id="PTHR44757:SF2">
    <property type="entry name" value="BIOFILM ARCHITECTURE MAINTENANCE PROTEIN MBAA"/>
    <property type="match status" value="1"/>
</dbReference>
<dbReference type="CDD" id="cd01949">
    <property type="entry name" value="GGDEF"/>
    <property type="match status" value="1"/>
</dbReference>
<dbReference type="Pfam" id="PF00563">
    <property type="entry name" value="EAL"/>
    <property type="match status" value="1"/>
</dbReference>
<dbReference type="Gene3D" id="3.20.20.450">
    <property type="entry name" value="EAL domain"/>
    <property type="match status" value="1"/>
</dbReference>
<proteinExistence type="predicted"/>
<dbReference type="PROSITE" id="PS50887">
    <property type="entry name" value="GGDEF"/>
    <property type="match status" value="1"/>
</dbReference>
<dbReference type="InterPro" id="IPR035965">
    <property type="entry name" value="PAS-like_dom_sf"/>
</dbReference>
<dbReference type="RefSeq" id="WP_367956308.1">
    <property type="nucleotide sequence ID" value="NZ_JBDPGJ010000005.1"/>
</dbReference>
<keyword evidence="5" id="KW-1185">Reference proteome</keyword>
<dbReference type="SMART" id="SM00086">
    <property type="entry name" value="PAC"/>
    <property type="match status" value="2"/>
</dbReference>
<dbReference type="InterPro" id="IPR001610">
    <property type="entry name" value="PAC"/>
</dbReference>
<dbReference type="Pfam" id="PF00990">
    <property type="entry name" value="GGDEF"/>
    <property type="match status" value="1"/>
</dbReference>
<dbReference type="PANTHER" id="PTHR44757">
    <property type="entry name" value="DIGUANYLATE CYCLASE DGCP"/>
    <property type="match status" value="1"/>
</dbReference>
<dbReference type="NCBIfam" id="TIGR00254">
    <property type="entry name" value="GGDEF"/>
    <property type="match status" value="1"/>
</dbReference>
<feature type="domain" description="PAS" evidence="1">
    <location>
        <begin position="172"/>
        <end position="244"/>
    </location>
</feature>
<dbReference type="Gene3D" id="3.30.450.20">
    <property type="entry name" value="PAS domain"/>
    <property type="match status" value="2"/>
</dbReference>
<dbReference type="InterPro" id="IPR000014">
    <property type="entry name" value="PAS"/>
</dbReference>
<dbReference type="InterPro" id="IPR000160">
    <property type="entry name" value="GGDEF_dom"/>
</dbReference>
<dbReference type="Proteomes" id="UP001556692">
    <property type="component" value="Unassembled WGS sequence"/>
</dbReference>
<comment type="caution">
    <text evidence="4">The sequence shown here is derived from an EMBL/GenBank/DDBJ whole genome shotgun (WGS) entry which is preliminary data.</text>
</comment>
<dbReference type="InterPro" id="IPR052155">
    <property type="entry name" value="Biofilm_reg_signaling"/>
</dbReference>
<evidence type="ECO:0000259" key="1">
    <source>
        <dbReference type="PROSITE" id="PS50112"/>
    </source>
</evidence>
<protein>
    <submittedName>
        <fullName evidence="4">EAL domain-containing protein</fullName>
    </submittedName>
</protein>
<dbReference type="EMBL" id="JBDPGJ010000005">
    <property type="protein sequence ID" value="MEX0408444.1"/>
    <property type="molecule type" value="Genomic_DNA"/>
</dbReference>
<dbReference type="SUPFAM" id="SSF141868">
    <property type="entry name" value="EAL domain-like"/>
    <property type="match status" value="1"/>
</dbReference>
<dbReference type="PROSITE" id="PS50112">
    <property type="entry name" value="PAS"/>
    <property type="match status" value="2"/>
</dbReference>
<dbReference type="InterPro" id="IPR001633">
    <property type="entry name" value="EAL_dom"/>
</dbReference>
<dbReference type="SMART" id="SM00267">
    <property type="entry name" value="GGDEF"/>
    <property type="match status" value="1"/>
</dbReference>
<evidence type="ECO:0000313" key="4">
    <source>
        <dbReference type="EMBL" id="MEX0408444.1"/>
    </source>
</evidence>
<evidence type="ECO:0000259" key="2">
    <source>
        <dbReference type="PROSITE" id="PS50883"/>
    </source>
</evidence>
<dbReference type="SUPFAM" id="SSF55073">
    <property type="entry name" value="Nucleotide cyclase"/>
    <property type="match status" value="1"/>
</dbReference>
<dbReference type="CDD" id="cd00130">
    <property type="entry name" value="PAS"/>
    <property type="match status" value="2"/>
</dbReference>
<dbReference type="InterPro" id="IPR013655">
    <property type="entry name" value="PAS_fold_3"/>
</dbReference>
<feature type="domain" description="GGDEF" evidence="3">
    <location>
        <begin position="333"/>
        <end position="471"/>
    </location>
</feature>
<dbReference type="InterPro" id="IPR029787">
    <property type="entry name" value="Nucleotide_cyclase"/>
</dbReference>
<evidence type="ECO:0000313" key="5">
    <source>
        <dbReference type="Proteomes" id="UP001556692"/>
    </source>
</evidence>
<evidence type="ECO:0000259" key="3">
    <source>
        <dbReference type="PROSITE" id="PS50887"/>
    </source>
</evidence>
<dbReference type="SMART" id="SM00052">
    <property type="entry name" value="EAL"/>
    <property type="match status" value="1"/>
</dbReference>
<dbReference type="InterPro" id="IPR043128">
    <property type="entry name" value="Rev_trsase/Diguanyl_cyclase"/>
</dbReference>
<organism evidence="4 5">
    <name type="scientific">Aquibium pacificus</name>
    <dbReference type="NCBI Taxonomy" id="3153579"/>
    <lineage>
        <taxon>Bacteria</taxon>
        <taxon>Pseudomonadati</taxon>
        <taxon>Pseudomonadota</taxon>
        <taxon>Alphaproteobacteria</taxon>
        <taxon>Hyphomicrobiales</taxon>
        <taxon>Phyllobacteriaceae</taxon>
        <taxon>Aquibium</taxon>
    </lineage>
</organism>
<feature type="domain" description="PAS" evidence="1">
    <location>
        <begin position="46"/>
        <end position="116"/>
    </location>
</feature>
<dbReference type="Gene3D" id="3.30.70.270">
    <property type="match status" value="1"/>
</dbReference>
<dbReference type="PROSITE" id="PS50883">
    <property type="entry name" value="EAL"/>
    <property type="match status" value="1"/>
</dbReference>
<dbReference type="CDD" id="cd01948">
    <property type="entry name" value="EAL"/>
    <property type="match status" value="1"/>
</dbReference>
<dbReference type="SMART" id="SM00091">
    <property type="entry name" value="PAS"/>
    <property type="match status" value="2"/>
</dbReference>
<dbReference type="InterPro" id="IPR035919">
    <property type="entry name" value="EAL_sf"/>
</dbReference>
<dbReference type="NCBIfam" id="TIGR00229">
    <property type="entry name" value="sensory_box"/>
    <property type="match status" value="1"/>
</dbReference>
<accession>A0ABV3SR67</accession>
<name>A0ABV3SR67_9HYPH</name>
<reference evidence="4 5" key="1">
    <citation type="submission" date="2024-05" db="EMBL/GenBank/DDBJ databases">
        <authorList>
            <person name="Jiang F."/>
        </authorList>
    </citation>
    <scope>NUCLEOTIDE SEQUENCE [LARGE SCALE GENOMIC DNA]</scope>
    <source>
        <strain evidence="4 5">LZ166</strain>
    </source>
</reference>
<dbReference type="Pfam" id="PF08447">
    <property type="entry name" value="PAS_3"/>
    <property type="match status" value="1"/>
</dbReference>
<dbReference type="SUPFAM" id="SSF55785">
    <property type="entry name" value="PYP-like sensor domain (PAS domain)"/>
    <property type="match status" value="2"/>
</dbReference>
<sequence length="748" mass="83740">MDWLVDGIAAFSSGDNRSILLSVLTVALSGAFAWRYRRLYRKAMDENDNTRELIEHLSEGVYRSSIDGSQISANRALVKLNGYEEEEEMLASVSDIAAEWYVDPTRRDQFREILHQNGYVEDFVSEIFRHKTRERIWITESARIVYDKKTGKPLHYEGSVREITETIARLKLEEKFRKLTSHLPGGLFQLTANSGGVSKIDYLSEGFHRIAGIPLRRHYDDASLFHSFVHPEDREAYVDAFRNSNLGLTPIDHEFRIRTADGQEKWLRMCAQPEAGEGCTTWYGYVSDISLRKRQALEIEKLAYFDPLTQLPNRRFLVERISAAVGECGRNGRKSLLFFIDLDNFKILNDTQGHDVGDAYLREIAERLKGCVRDTDTIARMGGDEFILMIEDVAGDQPAAEAMAAGAANDMLAALRRPFELGEIRHSSSASIGVVVFDGTERRVDEILKRADIAMYQAKSTGRDSAALFDPSLMECENERYVLVGDLRKAIADETLELHYQPQIDRTGKIVGAEALLRWNHPVLGPVSPLRIIPLAEQSGLIGSLCRFVLKTAIRKLAEWSERPETSQLRLAVNVSVKTFGTSGVVRFVEDLVAASNIDASLLTIEFAESVTVTDNAAIASRMRALKEMGIRFSLDDFGSGFSSLARLKKLPFDEVKIDGGFVTDIENSESDRALVRTILAMANTLHLEVVAEHVETKNQEAFLHAFGCDCFQGFLYSAALPATEFETMILSAISGTQGPEHLDQLIA</sequence>
<feature type="domain" description="EAL" evidence="2">
    <location>
        <begin position="480"/>
        <end position="734"/>
    </location>
</feature>
<gene>
    <name evidence="4" type="ORF">ABGN05_22540</name>
</gene>